<dbReference type="Proteomes" id="UP000030689">
    <property type="component" value="Unassembled WGS sequence"/>
</dbReference>
<keyword evidence="3" id="KW-0539">Nucleus</keyword>
<gene>
    <name evidence="7" type="ORF">EUTSA_v10028122mg</name>
</gene>
<dbReference type="PRINTS" id="PR00302">
    <property type="entry name" value="LUPUSLA"/>
</dbReference>
<dbReference type="InterPro" id="IPR036390">
    <property type="entry name" value="WH_DNA-bd_sf"/>
</dbReference>
<dbReference type="InterPro" id="IPR035979">
    <property type="entry name" value="RBD_domain_sf"/>
</dbReference>
<sequence length="215" mass="23677">MQKQPKLQDLIEEAEQKTSSPKSSTNTKFSDLPESVSTDSRGGLPEDTIQKIVNQVEYYFSDFNLATTDHLMSFIGKDSKGYGKMSAAKSYVSLILKLSLTDSQLSAVLQNSAKLVVSEDGKKVRRINPITASAIDELQSRTIIAENLPKNIRSKNLLKIFSTVGSVKNIRICRTQNSVSGAPPAARSAKNDSMLFSNKVHAFDEYKKVELAEKA</sequence>
<dbReference type="SMART" id="SM00715">
    <property type="entry name" value="LA"/>
    <property type="match status" value="1"/>
</dbReference>
<dbReference type="GO" id="GO:0006396">
    <property type="term" value="P:RNA processing"/>
    <property type="evidence" value="ECO:0007669"/>
    <property type="project" value="InterPro"/>
</dbReference>
<dbReference type="KEGG" id="eus:EUTSA_v10028122mg"/>
<dbReference type="InterPro" id="IPR012677">
    <property type="entry name" value="Nucleotide-bd_a/b_plait_sf"/>
</dbReference>
<reference evidence="7 8" key="1">
    <citation type="journal article" date="2013" name="Front. Plant Sci.">
        <title>The Reference Genome of the Halophytic Plant Eutrema salsugineum.</title>
        <authorList>
            <person name="Yang R."/>
            <person name="Jarvis D.E."/>
            <person name="Chen H."/>
            <person name="Beilstein M.A."/>
            <person name="Grimwood J."/>
            <person name="Jenkins J."/>
            <person name="Shu S."/>
            <person name="Prochnik S."/>
            <person name="Xin M."/>
            <person name="Ma C."/>
            <person name="Schmutz J."/>
            <person name="Wing R.A."/>
            <person name="Mitchell-Olds T."/>
            <person name="Schumaker K.S."/>
            <person name="Wang X."/>
        </authorList>
    </citation>
    <scope>NUCLEOTIDE SEQUENCE [LARGE SCALE GENOMIC DNA]</scope>
</reference>
<dbReference type="PANTHER" id="PTHR22792:SF66">
    <property type="entry name" value="LA-RELATED PROTEIN 6B"/>
    <property type="match status" value="1"/>
</dbReference>
<feature type="domain" description="HTH La-type RNA-binding" evidence="6">
    <location>
        <begin position="42"/>
        <end position="134"/>
    </location>
</feature>
<evidence type="ECO:0000256" key="1">
    <source>
        <dbReference type="ARBA" id="ARBA00004123"/>
    </source>
</evidence>
<dbReference type="InterPro" id="IPR002344">
    <property type="entry name" value="Lupus_La"/>
</dbReference>
<protein>
    <recommendedName>
        <fullName evidence="6">HTH La-type RNA-binding domain-containing protein</fullName>
    </recommendedName>
</protein>
<dbReference type="OMA" id="IRICRTQ"/>
<evidence type="ECO:0000313" key="7">
    <source>
        <dbReference type="EMBL" id="ESQ46778.1"/>
    </source>
</evidence>
<dbReference type="AlphaFoldDB" id="V4M3G1"/>
<evidence type="ECO:0000259" key="6">
    <source>
        <dbReference type="PROSITE" id="PS50961"/>
    </source>
</evidence>
<dbReference type="SUPFAM" id="SSF54928">
    <property type="entry name" value="RNA-binding domain, RBD"/>
    <property type="match status" value="1"/>
</dbReference>
<accession>V4M3G1</accession>
<dbReference type="InterPro" id="IPR000504">
    <property type="entry name" value="RRM_dom"/>
</dbReference>
<dbReference type="GO" id="GO:0003729">
    <property type="term" value="F:mRNA binding"/>
    <property type="evidence" value="ECO:0007669"/>
    <property type="project" value="TreeGrafter"/>
</dbReference>
<proteinExistence type="predicted"/>
<dbReference type="Pfam" id="PF00076">
    <property type="entry name" value="RRM_1"/>
    <property type="match status" value="1"/>
</dbReference>
<dbReference type="InterPro" id="IPR036388">
    <property type="entry name" value="WH-like_DNA-bd_sf"/>
</dbReference>
<name>V4M3G1_EUTSA</name>
<dbReference type="Gene3D" id="3.30.70.330">
    <property type="match status" value="1"/>
</dbReference>
<keyword evidence="8" id="KW-1185">Reference proteome</keyword>
<dbReference type="STRING" id="72664.V4M3G1"/>
<organism evidence="7 8">
    <name type="scientific">Eutrema salsugineum</name>
    <name type="common">Saltwater cress</name>
    <name type="synonym">Sisymbrium salsugineum</name>
    <dbReference type="NCBI Taxonomy" id="72664"/>
    <lineage>
        <taxon>Eukaryota</taxon>
        <taxon>Viridiplantae</taxon>
        <taxon>Streptophyta</taxon>
        <taxon>Embryophyta</taxon>
        <taxon>Tracheophyta</taxon>
        <taxon>Spermatophyta</taxon>
        <taxon>Magnoliopsida</taxon>
        <taxon>eudicotyledons</taxon>
        <taxon>Gunneridae</taxon>
        <taxon>Pentapetalae</taxon>
        <taxon>rosids</taxon>
        <taxon>malvids</taxon>
        <taxon>Brassicales</taxon>
        <taxon>Brassicaceae</taxon>
        <taxon>Eutremeae</taxon>
        <taxon>Eutrema</taxon>
    </lineage>
</organism>
<evidence type="ECO:0000313" key="8">
    <source>
        <dbReference type="Proteomes" id="UP000030689"/>
    </source>
</evidence>
<dbReference type="Gramene" id="ESQ46778">
    <property type="protein sequence ID" value="ESQ46778"/>
    <property type="gene ID" value="EUTSA_v10028122mg"/>
</dbReference>
<dbReference type="InterPro" id="IPR045180">
    <property type="entry name" value="La_dom_prot"/>
</dbReference>
<feature type="compositionally biased region" description="Low complexity" evidence="5">
    <location>
        <begin position="17"/>
        <end position="30"/>
    </location>
</feature>
<feature type="non-terminal residue" evidence="7">
    <location>
        <position position="215"/>
    </location>
</feature>
<dbReference type="GO" id="GO:0005634">
    <property type="term" value="C:nucleus"/>
    <property type="evidence" value="ECO:0007669"/>
    <property type="project" value="UniProtKB-SubCell"/>
</dbReference>
<comment type="subcellular location">
    <subcellularLocation>
        <location evidence="1">Nucleus</location>
    </subcellularLocation>
</comment>
<evidence type="ECO:0000256" key="4">
    <source>
        <dbReference type="PROSITE-ProRule" id="PRU00332"/>
    </source>
</evidence>
<evidence type="ECO:0000256" key="5">
    <source>
        <dbReference type="SAM" id="MobiDB-lite"/>
    </source>
</evidence>
<keyword evidence="2 4" id="KW-0694">RNA-binding</keyword>
<dbReference type="PROSITE" id="PS50961">
    <property type="entry name" value="HTH_LA"/>
    <property type="match status" value="1"/>
</dbReference>
<dbReference type="eggNOG" id="KOG1855">
    <property type="taxonomic scope" value="Eukaryota"/>
</dbReference>
<dbReference type="Gene3D" id="1.10.10.10">
    <property type="entry name" value="Winged helix-like DNA-binding domain superfamily/Winged helix DNA-binding domain"/>
    <property type="match status" value="1"/>
</dbReference>
<evidence type="ECO:0000256" key="3">
    <source>
        <dbReference type="ARBA" id="ARBA00023242"/>
    </source>
</evidence>
<dbReference type="EMBL" id="KI517416">
    <property type="protein sequence ID" value="ESQ46778.1"/>
    <property type="molecule type" value="Genomic_DNA"/>
</dbReference>
<dbReference type="PANTHER" id="PTHR22792">
    <property type="entry name" value="LUPUS LA PROTEIN-RELATED"/>
    <property type="match status" value="1"/>
</dbReference>
<feature type="region of interest" description="Disordered" evidence="5">
    <location>
        <begin position="1"/>
        <end position="44"/>
    </location>
</feature>
<dbReference type="SUPFAM" id="SSF46785">
    <property type="entry name" value="Winged helix' DNA-binding domain"/>
    <property type="match status" value="1"/>
</dbReference>
<evidence type="ECO:0000256" key="2">
    <source>
        <dbReference type="ARBA" id="ARBA00022884"/>
    </source>
</evidence>
<dbReference type="InterPro" id="IPR006630">
    <property type="entry name" value="La_HTH"/>
</dbReference>
<dbReference type="GO" id="GO:1990904">
    <property type="term" value="C:ribonucleoprotein complex"/>
    <property type="evidence" value="ECO:0007669"/>
    <property type="project" value="InterPro"/>
</dbReference>